<feature type="chain" id="PRO_5016392821" evidence="3">
    <location>
        <begin position="23"/>
        <end position="266"/>
    </location>
</feature>
<evidence type="ECO:0000256" key="3">
    <source>
        <dbReference type="SAM" id="SignalP"/>
    </source>
</evidence>
<evidence type="ECO:0000256" key="1">
    <source>
        <dbReference type="ARBA" id="ARBA00022729"/>
    </source>
</evidence>
<organism evidence="5 6">
    <name type="scientific">Rhodoplanes roseus</name>
    <dbReference type="NCBI Taxonomy" id="29409"/>
    <lineage>
        <taxon>Bacteria</taxon>
        <taxon>Pseudomonadati</taxon>
        <taxon>Pseudomonadota</taxon>
        <taxon>Alphaproteobacteria</taxon>
        <taxon>Hyphomicrobiales</taxon>
        <taxon>Nitrobacteraceae</taxon>
        <taxon>Rhodoplanes</taxon>
    </lineage>
</organism>
<evidence type="ECO:0000313" key="6">
    <source>
        <dbReference type="Proteomes" id="UP000249130"/>
    </source>
</evidence>
<dbReference type="Gene3D" id="3.40.190.10">
    <property type="entry name" value="Periplasmic binding protein-like II"/>
    <property type="match status" value="2"/>
</dbReference>
<dbReference type="Proteomes" id="UP000249130">
    <property type="component" value="Unassembled WGS sequence"/>
</dbReference>
<keyword evidence="1 3" id="KW-0732">Signal</keyword>
<keyword evidence="6" id="KW-1185">Reference proteome</keyword>
<gene>
    <name evidence="5" type="ORF">CH341_24960</name>
</gene>
<feature type="domain" description="Solute-binding protein family 3/N-terminal" evidence="4">
    <location>
        <begin position="36"/>
        <end position="256"/>
    </location>
</feature>
<dbReference type="PANTHER" id="PTHR35936">
    <property type="entry name" value="MEMBRANE-BOUND LYTIC MUREIN TRANSGLYCOSYLASE F"/>
    <property type="match status" value="1"/>
</dbReference>
<dbReference type="OrthoDB" id="6955767at2"/>
<dbReference type="AlphaFoldDB" id="A0A327KWX9"/>
<dbReference type="PANTHER" id="PTHR35936:SF17">
    <property type="entry name" value="ARGININE-BINDING EXTRACELLULAR PROTEIN ARTP"/>
    <property type="match status" value="1"/>
</dbReference>
<name>A0A327KWX9_9BRAD</name>
<evidence type="ECO:0000313" key="5">
    <source>
        <dbReference type="EMBL" id="RAI39878.1"/>
    </source>
</evidence>
<proteinExistence type="predicted"/>
<dbReference type="InterPro" id="IPR001638">
    <property type="entry name" value="Solute-binding_3/MltF_N"/>
</dbReference>
<reference evidence="5 6" key="1">
    <citation type="submission" date="2017-07" db="EMBL/GenBank/DDBJ databases">
        <title>Draft Genome Sequences of Select Purple Nonsulfur Bacteria.</title>
        <authorList>
            <person name="Lasarre B."/>
            <person name="Mckinlay J.B."/>
        </authorList>
    </citation>
    <scope>NUCLEOTIDE SEQUENCE [LARGE SCALE GENOMIC DNA]</scope>
    <source>
        <strain evidence="5 6">DSM 5909</strain>
    </source>
</reference>
<protein>
    <submittedName>
        <fullName evidence="5">ABC transporter substrate-binding protein</fullName>
    </submittedName>
</protein>
<sequence>MIRTIAVLLVSLALAAPAVAQGAPPEAAAALAPTGTLRVAINYGNPVLAQKDPGSGEPRGVSPDLARELARRLGVPATFVVFDAAGKVFEAVKRGEIDLVFLAVDPVRGAEIDFSAPYVEIEGVYLVPAASPLTTLYAVDRPGVRVAVARGSAYDLHLTRALKQATLVREPSGPEAMEMFARDKLEAAAGVKQAIDAFAAERPGFRTLPGRFMVIEQAVGTPKGRPAGLRYLKSFVEEMKASGAVAASLQRSGGADATVAPPAKGE</sequence>
<dbReference type="Pfam" id="PF00497">
    <property type="entry name" value="SBP_bac_3"/>
    <property type="match status" value="1"/>
</dbReference>
<dbReference type="SMART" id="SM00062">
    <property type="entry name" value="PBPb"/>
    <property type="match status" value="1"/>
</dbReference>
<evidence type="ECO:0000256" key="2">
    <source>
        <dbReference type="SAM" id="MobiDB-lite"/>
    </source>
</evidence>
<dbReference type="CDD" id="cd13623">
    <property type="entry name" value="PBP2_AA_hypothetical"/>
    <property type="match status" value="1"/>
</dbReference>
<feature type="signal peptide" evidence="3">
    <location>
        <begin position="1"/>
        <end position="22"/>
    </location>
</feature>
<dbReference type="RefSeq" id="WP_111421715.1">
    <property type="nucleotide sequence ID" value="NZ_NPEX01000262.1"/>
</dbReference>
<evidence type="ECO:0000259" key="4">
    <source>
        <dbReference type="SMART" id="SM00062"/>
    </source>
</evidence>
<feature type="region of interest" description="Disordered" evidence="2">
    <location>
        <begin position="247"/>
        <end position="266"/>
    </location>
</feature>
<dbReference type="EMBL" id="NPEX01000262">
    <property type="protein sequence ID" value="RAI39878.1"/>
    <property type="molecule type" value="Genomic_DNA"/>
</dbReference>
<comment type="caution">
    <text evidence="5">The sequence shown here is derived from an EMBL/GenBank/DDBJ whole genome shotgun (WGS) entry which is preliminary data.</text>
</comment>
<accession>A0A327KWX9</accession>
<dbReference type="SUPFAM" id="SSF53850">
    <property type="entry name" value="Periplasmic binding protein-like II"/>
    <property type="match status" value="1"/>
</dbReference>